<name>A0A5R9DW85_9LACT</name>
<dbReference type="EMBL" id="VBSP01000029">
    <property type="protein sequence ID" value="TLQ40425.1"/>
    <property type="molecule type" value="Genomic_DNA"/>
</dbReference>
<protein>
    <submittedName>
        <fullName evidence="3">Phosphatase PAP2 family protein</fullName>
    </submittedName>
</protein>
<reference evidence="3 4" key="1">
    <citation type="submission" date="2019-05" db="EMBL/GenBank/DDBJ databases">
        <title>The metagenome of a microbial culture collection derived from dairy environment covers the genomic content of the human microbiome.</title>
        <authorList>
            <person name="Roder T."/>
            <person name="Wuthrich D."/>
            <person name="Sattari Z."/>
            <person name="Von Ah U."/>
            <person name="Bar C."/>
            <person name="Ronchi F."/>
            <person name="Macpherson A.J."/>
            <person name="Ganal-Vonarburg S.C."/>
            <person name="Bruggmann R."/>
            <person name="Vergeres G."/>
        </authorList>
    </citation>
    <scope>NUCLEOTIDE SEQUENCE [LARGE SCALE GENOMIC DNA]</scope>
    <source>
        <strain evidence="3 4">FAM 24227</strain>
    </source>
</reference>
<gene>
    <name evidence="3" type="ORF">FEZ33_08260</name>
</gene>
<dbReference type="SMART" id="SM00014">
    <property type="entry name" value="acidPPc"/>
    <property type="match status" value="1"/>
</dbReference>
<dbReference type="Gene3D" id="1.20.144.10">
    <property type="entry name" value="Phosphatidic acid phosphatase type 2/haloperoxidase"/>
    <property type="match status" value="1"/>
</dbReference>
<feature type="transmembrane region" description="Helical" evidence="1">
    <location>
        <begin position="132"/>
        <end position="150"/>
    </location>
</feature>
<feature type="transmembrane region" description="Helical" evidence="1">
    <location>
        <begin position="12"/>
        <end position="31"/>
    </location>
</feature>
<evidence type="ECO:0000259" key="2">
    <source>
        <dbReference type="SMART" id="SM00014"/>
    </source>
</evidence>
<feature type="transmembrane region" description="Helical" evidence="1">
    <location>
        <begin position="85"/>
        <end position="104"/>
    </location>
</feature>
<dbReference type="Proteomes" id="UP000306420">
    <property type="component" value="Unassembled WGS sequence"/>
</dbReference>
<keyword evidence="1" id="KW-1133">Transmembrane helix</keyword>
<feature type="domain" description="Phosphatidic acid phosphatase type 2/haloperoxidase" evidence="2">
    <location>
        <begin position="85"/>
        <end position="200"/>
    </location>
</feature>
<evidence type="ECO:0000256" key="1">
    <source>
        <dbReference type="SAM" id="Phobius"/>
    </source>
</evidence>
<dbReference type="CDD" id="cd03392">
    <property type="entry name" value="PAP2_like_2"/>
    <property type="match status" value="1"/>
</dbReference>
<accession>A0A5R9DW85</accession>
<dbReference type="OrthoDB" id="9789113at2"/>
<feature type="transmembrane region" description="Helical" evidence="1">
    <location>
        <begin position="185"/>
        <end position="205"/>
    </location>
</feature>
<evidence type="ECO:0000313" key="3">
    <source>
        <dbReference type="EMBL" id="TLQ40425.1"/>
    </source>
</evidence>
<dbReference type="PANTHER" id="PTHR14969:SF13">
    <property type="entry name" value="AT30094P"/>
    <property type="match status" value="1"/>
</dbReference>
<dbReference type="SUPFAM" id="SSF48317">
    <property type="entry name" value="Acid phosphatase/Vanadium-dependent haloperoxidase"/>
    <property type="match status" value="1"/>
</dbReference>
<dbReference type="InterPro" id="IPR036938">
    <property type="entry name" value="PAP2/HPO_sf"/>
</dbReference>
<evidence type="ECO:0000313" key="4">
    <source>
        <dbReference type="Proteomes" id="UP000306420"/>
    </source>
</evidence>
<dbReference type="Pfam" id="PF01569">
    <property type="entry name" value="PAP2"/>
    <property type="match status" value="1"/>
</dbReference>
<feature type="transmembrane region" description="Helical" evidence="1">
    <location>
        <begin position="51"/>
        <end position="78"/>
    </location>
</feature>
<dbReference type="PANTHER" id="PTHR14969">
    <property type="entry name" value="SPHINGOSINE-1-PHOSPHATE PHOSPHOHYDROLASE"/>
    <property type="match status" value="1"/>
</dbReference>
<dbReference type="InterPro" id="IPR000326">
    <property type="entry name" value="PAP2/HPO"/>
</dbReference>
<organism evidence="3 4">
    <name type="scientific">Ruoffia tabacinasalis</name>
    <dbReference type="NCBI Taxonomy" id="87458"/>
    <lineage>
        <taxon>Bacteria</taxon>
        <taxon>Bacillati</taxon>
        <taxon>Bacillota</taxon>
        <taxon>Bacilli</taxon>
        <taxon>Lactobacillales</taxon>
        <taxon>Aerococcaceae</taxon>
        <taxon>Ruoffia</taxon>
    </lineage>
</organism>
<dbReference type="AlphaFoldDB" id="A0A5R9DW85"/>
<comment type="caution">
    <text evidence="3">The sequence shown here is derived from an EMBL/GenBank/DDBJ whole genome shotgun (WGS) entry which is preliminary data.</text>
</comment>
<proteinExistence type="predicted"/>
<keyword evidence="1" id="KW-0472">Membrane</keyword>
<dbReference type="RefSeq" id="WP_138404934.1">
    <property type="nucleotide sequence ID" value="NZ_VBSP01000029.1"/>
</dbReference>
<sequence>MNKKYLNYSLLALIPFLIIIAIVIFNMNAIQHLDNLITLEIVSWRTPLLSSFFNAVTILANPMSVVSTVVILAVIAYLLTKRIDLPLWILITNAIGSLALNPLVKNIVQRSPPNEAIRMVKESSYSFPSGHAFSSMVAFGCVIVLLILSLKPSVFRHILIVFAFLIVLFIGFSRIFLGVHYFSDVLAGFSFGLFWLLLSLSFFLARRPEIKAKK</sequence>
<keyword evidence="1" id="KW-0812">Transmembrane</keyword>
<feature type="transmembrane region" description="Helical" evidence="1">
    <location>
        <begin position="157"/>
        <end position="179"/>
    </location>
</feature>